<name>A0ABW4SML4_9ACTN</name>
<gene>
    <name evidence="1" type="ORF">ACFSKW_01050</name>
</gene>
<accession>A0ABW4SML4</accession>
<dbReference type="EMBL" id="JBHUFV010000003">
    <property type="protein sequence ID" value="MFD1930055.1"/>
    <property type="molecule type" value="Genomic_DNA"/>
</dbReference>
<dbReference type="InterPro" id="IPR036291">
    <property type="entry name" value="NAD(P)-bd_dom_sf"/>
</dbReference>
<keyword evidence="2" id="KW-1185">Reference proteome</keyword>
<evidence type="ECO:0000313" key="1">
    <source>
        <dbReference type="EMBL" id="MFD1930055.1"/>
    </source>
</evidence>
<evidence type="ECO:0000313" key="2">
    <source>
        <dbReference type="Proteomes" id="UP001597368"/>
    </source>
</evidence>
<protein>
    <submittedName>
        <fullName evidence="1">SDR family NAD(P)-dependent oxidoreductase</fullName>
    </submittedName>
</protein>
<dbReference type="Proteomes" id="UP001597368">
    <property type="component" value="Unassembled WGS sequence"/>
</dbReference>
<comment type="caution">
    <text evidence="1">The sequence shown here is derived from an EMBL/GenBank/DDBJ whole genome shotgun (WGS) entry which is preliminary data.</text>
</comment>
<proteinExistence type="predicted"/>
<reference evidence="2" key="1">
    <citation type="journal article" date="2019" name="Int. J. Syst. Evol. Microbiol.">
        <title>The Global Catalogue of Microorganisms (GCM) 10K type strain sequencing project: providing services to taxonomists for standard genome sequencing and annotation.</title>
        <authorList>
            <consortium name="The Broad Institute Genomics Platform"/>
            <consortium name="The Broad Institute Genome Sequencing Center for Infectious Disease"/>
            <person name="Wu L."/>
            <person name="Ma J."/>
        </authorList>
    </citation>
    <scope>NUCLEOTIDE SEQUENCE [LARGE SCALE GENOMIC DNA]</scope>
    <source>
        <strain evidence="2">ICMP 6774ER</strain>
    </source>
</reference>
<sequence length="56" mass="5592">MRGLAGKRVLVSGGSSGIGAATARRFLEEGARVVLGGLDHAEVEATVAELSALGEV</sequence>
<dbReference type="InterPro" id="IPR002347">
    <property type="entry name" value="SDR_fam"/>
</dbReference>
<feature type="non-terminal residue" evidence="1">
    <location>
        <position position="56"/>
    </location>
</feature>
<dbReference type="SUPFAM" id="SSF51735">
    <property type="entry name" value="NAD(P)-binding Rossmann-fold domains"/>
    <property type="match status" value="1"/>
</dbReference>
<dbReference type="Pfam" id="PF00106">
    <property type="entry name" value="adh_short"/>
    <property type="match status" value="1"/>
</dbReference>
<dbReference type="Gene3D" id="3.40.50.720">
    <property type="entry name" value="NAD(P)-binding Rossmann-like Domain"/>
    <property type="match status" value="1"/>
</dbReference>
<organism evidence="1 2">
    <name type="scientific">Nonomuraea mangrovi</name>
    <dbReference type="NCBI Taxonomy" id="2316207"/>
    <lineage>
        <taxon>Bacteria</taxon>
        <taxon>Bacillati</taxon>
        <taxon>Actinomycetota</taxon>
        <taxon>Actinomycetes</taxon>
        <taxon>Streptosporangiales</taxon>
        <taxon>Streptosporangiaceae</taxon>
        <taxon>Nonomuraea</taxon>
    </lineage>
</organism>
<dbReference type="RefSeq" id="WP_379569165.1">
    <property type="nucleotide sequence ID" value="NZ_JBHUFV010000003.1"/>
</dbReference>